<accession>A0AAD7C6V5</accession>
<dbReference type="Gene3D" id="2.170.270.10">
    <property type="entry name" value="SET domain"/>
    <property type="match status" value="1"/>
</dbReference>
<dbReference type="CDD" id="cd20071">
    <property type="entry name" value="SET_SMYD"/>
    <property type="match status" value="1"/>
</dbReference>
<dbReference type="InterPro" id="IPR046341">
    <property type="entry name" value="SET_dom_sf"/>
</dbReference>
<dbReference type="Pfam" id="PF00856">
    <property type="entry name" value="SET"/>
    <property type="match status" value="1"/>
</dbReference>
<dbReference type="InterPro" id="IPR001214">
    <property type="entry name" value="SET_dom"/>
</dbReference>
<dbReference type="PANTHER" id="PTHR47332:SF4">
    <property type="entry name" value="SET DOMAIN-CONTAINING PROTEIN 5"/>
    <property type="match status" value="1"/>
</dbReference>
<evidence type="ECO:0000259" key="1">
    <source>
        <dbReference type="PROSITE" id="PS50280"/>
    </source>
</evidence>
<dbReference type="EMBL" id="JARKIF010000004">
    <property type="protein sequence ID" value="KAJ7641083.1"/>
    <property type="molecule type" value="Genomic_DNA"/>
</dbReference>
<evidence type="ECO:0000313" key="2">
    <source>
        <dbReference type="EMBL" id="KAJ7641083.1"/>
    </source>
</evidence>
<comment type="caution">
    <text evidence="2">The sequence shown here is derived from an EMBL/GenBank/DDBJ whole genome shotgun (WGS) entry which is preliminary data.</text>
</comment>
<keyword evidence="3" id="KW-1185">Reference proteome</keyword>
<feature type="domain" description="SET" evidence="1">
    <location>
        <begin position="141"/>
        <end position="315"/>
    </location>
</feature>
<dbReference type="PANTHER" id="PTHR47332">
    <property type="entry name" value="SET DOMAIN-CONTAINING PROTEIN 5"/>
    <property type="match status" value="1"/>
</dbReference>
<gene>
    <name evidence="2" type="ORF">FB45DRAFT_1021859</name>
</gene>
<dbReference type="AlphaFoldDB" id="A0AAD7C6V5"/>
<proteinExistence type="predicted"/>
<dbReference type="SMART" id="SM00317">
    <property type="entry name" value="SET"/>
    <property type="match status" value="1"/>
</dbReference>
<protein>
    <recommendedName>
        <fullName evidence="1">SET domain-containing protein</fullName>
    </recommendedName>
</protein>
<organism evidence="2 3">
    <name type="scientific">Roridomyces roridus</name>
    <dbReference type="NCBI Taxonomy" id="1738132"/>
    <lineage>
        <taxon>Eukaryota</taxon>
        <taxon>Fungi</taxon>
        <taxon>Dikarya</taxon>
        <taxon>Basidiomycota</taxon>
        <taxon>Agaricomycotina</taxon>
        <taxon>Agaricomycetes</taxon>
        <taxon>Agaricomycetidae</taxon>
        <taxon>Agaricales</taxon>
        <taxon>Marasmiineae</taxon>
        <taxon>Mycenaceae</taxon>
        <taxon>Roridomyces</taxon>
    </lineage>
</organism>
<evidence type="ECO:0000313" key="3">
    <source>
        <dbReference type="Proteomes" id="UP001221142"/>
    </source>
</evidence>
<dbReference type="PROSITE" id="PS50280">
    <property type="entry name" value="SET"/>
    <property type="match status" value="1"/>
</dbReference>
<reference evidence="2" key="1">
    <citation type="submission" date="2023-03" db="EMBL/GenBank/DDBJ databases">
        <title>Massive genome expansion in bonnet fungi (Mycena s.s.) driven by repeated elements and novel gene families across ecological guilds.</title>
        <authorList>
            <consortium name="Lawrence Berkeley National Laboratory"/>
            <person name="Harder C.B."/>
            <person name="Miyauchi S."/>
            <person name="Viragh M."/>
            <person name="Kuo A."/>
            <person name="Thoen E."/>
            <person name="Andreopoulos B."/>
            <person name="Lu D."/>
            <person name="Skrede I."/>
            <person name="Drula E."/>
            <person name="Henrissat B."/>
            <person name="Morin E."/>
            <person name="Kohler A."/>
            <person name="Barry K."/>
            <person name="LaButti K."/>
            <person name="Morin E."/>
            <person name="Salamov A."/>
            <person name="Lipzen A."/>
            <person name="Mereny Z."/>
            <person name="Hegedus B."/>
            <person name="Baldrian P."/>
            <person name="Stursova M."/>
            <person name="Weitz H."/>
            <person name="Taylor A."/>
            <person name="Grigoriev I.V."/>
            <person name="Nagy L.G."/>
            <person name="Martin F."/>
            <person name="Kauserud H."/>
        </authorList>
    </citation>
    <scope>NUCLEOTIDE SEQUENCE</scope>
    <source>
        <strain evidence="2">9284</strain>
    </source>
</reference>
<dbReference type="Proteomes" id="UP001221142">
    <property type="component" value="Unassembled WGS sequence"/>
</dbReference>
<sequence>MKRGFLNSFKANARPLGSPAPSAPTAAPSVGTAKFPIGKQNIVTGHKQFFIRKFSYVTGSQAKFSPRREVPKGYDRKLMAKERDQRLGSVPGMISLTRVPFVNAVDGEPTTECIFHAGSKEVLMGLPGFPQPMVNRVGKKSPIRLKEVPGMGLGLFATRGLKAGELIFSERPLLVAAQGVSPGGPDMPSTRTLTLEQQLQFDLDQLEKVLALVLERMCDEDKAAYMALKNSHPEDGSGPLTGIMRTNGLAVPGLRPEVTPGTAHAFCSGVRDMISRVNHSCSPNVRPHWNMLTFSFQVFATRDIAADEELTSQYIPFEGSTARRNELLKPYDFVCTCASCKDPESDARRSYLAESDAPMLSKWLFDDTPNANALLLDECRRQMELLEREGMEGASRCFQVAAAAFTVCVARGDAQNASEWARKIARIRWDDRVMPEIDSFVDPKSNAYEGHHMWQKKMDGGALDKDHRAKLAAVGVGSLPLED</sequence>
<dbReference type="InterPro" id="IPR053185">
    <property type="entry name" value="SET_domain_protein"/>
</dbReference>
<dbReference type="SUPFAM" id="SSF82199">
    <property type="entry name" value="SET domain"/>
    <property type="match status" value="1"/>
</dbReference>
<name>A0AAD7C6V5_9AGAR</name>